<dbReference type="PANTHER" id="PTHR22912:SF160">
    <property type="entry name" value="DIHYDROLIPOYL DEHYDROGENASE"/>
    <property type="match status" value="1"/>
</dbReference>
<dbReference type="InterPro" id="IPR036188">
    <property type="entry name" value="FAD/NAD-bd_sf"/>
</dbReference>
<evidence type="ECO:0000256" key="12">
    <source>
        <dbReference type="RuleBase" id="RU003692"/>
    </source>
</evidence>
<dbReference type="InterPro" id="IPR003016">
    <property type="entry name" value="2-oxoA_DH_lipoyl-BS"/>
</dbReference>
<dbReference type="InterPro" id="IPR050151">
    <property type="entry name" value="Class-I_Pyr_Nuc-Dis_Oxidored"/>
</dbReference>
<dbReference type="EC" id="1.8.1.4" evidence="3 12"/>
<feature type="domain" description="Lipoyl-binding" evidence="13">
    <location>
        <begin position="5"/>
        <end position="79"/>
    </location>
</feature>
<dbReference type="PROSITE" id="PS50968">
    <property type="entry name" value="BIOTINYL_LIPOYL"/>
    <property type="match status" value="1"/>
</dbReference>
<dbReference type="Gene3D" id="3.30.390.30">
    <property type="match status" value="1"/>
</dbReference>
<dbReference type="InterPro" id="IPR004099">
    <property type="entry name" value="Pyr_nucl-diS_OxRdtase_dimer"/>
</dbReference>
<dbReference type="Pfam" id="PF00364">
    <property type="entry name" value="Biotin_lipoyl"/>
    <property type="match status" value="1"/>
</dbReference>
<dbReference type="PROSITE" id="PS00076">
    <property type="entry name" value="PYRIDINE_REDOX_1"/>
    <property type="match status" value="1"/>
</dbReference>
<keyword evidence="10 12" id="KW-0676">Redox-active center</keyword>
<evidence type="ECO:0000256" key="1">
    <source>
        <dbReference type="ARBA" id="ARBA00001938"/>
    </source>
</evidence>
<dbReference type="NCBIfam" id="TIGR01350">
    <property type="entry name" value="lipoamide_DH"/>
    <property type="match status" value="1"/>
</dbReference>
<name>M1M634_9PROT</name>
<dbReference type="GO" id="GO:0006103">
    <property type="term" value="P:2-oxoglutarate metabolic process"/>
    <property type="evidence" value="ECO:0007669"/>
    <property type="project" value="TreeGrafter"/>
</dbReference>
<keyword evidence="15" id="KW-1185">Reference proteome</keyword>
<keyword evidence="9" id="KW-1015">Disulfide bond</keyword>
<evidence type="ECO:0000256" key="10">
    <source>
        <dbReference type="ARBA" id="ARBA00023284"/>
    </source>
</evidence>
<dbReference type="Gene3D" id="2.40.50.100">
    <property type="match status" value="1"/>
</dbReference>
<keyword evidence="7 12" id="KW-0560">Oxidoreductase</keyword>
<evidence type="ECO:0000256" key="6">
    <source>
        <dbReference type="ARBA" id="ARBA00022827"/>
    </source>
</evidence>
<evidence type="ECO:0000256" key="4">
    <source>
        <dbReference type="ARBA" id="ARBA00022630"/>
    </source>
</evidence>
<dbReference type="PATRIC" id="fig|1208918.3.peg.288"/>
<evidence type="ECO:0000256" key="8">
    <source>
        <dbReference type="ARBA" id="ARBA00023027"/>
    </source>
</evidence>
<keyword evidence="8 12" id="KW-0520">NAD</keyword>
<dbReference type="PROSITE" id="PS00189">
    <property type="entry name" value="LIPOYL"/>
    <property type="match status" value="1"/>
</dbReference>
<evidence type="ECO:0000256" key="9">
    <source>
        <dbReference type="ARBA" id="ARBA00023157"/>
    </source>
</evidence>
<dbReference type="AlphaFoldDB" id="M1M634"/>
<dbReference type="STRING" id="1208918.CDEE_0556"/>
<evidence type="ECO:0000256" key="2">
    <source>
        <dbReference type="ARBA" id="ARBA00007532"/>
    </source>
</evidence>
<dbReference type="PRINTS" id="PR00411">
    <property type="entry name" value="PNDRDTASEI"/>
</dbReference>
<dbReference type="Proteomes" id="UP000011686">
    <property type="component" value="Chromosome"/>
</dbReference>
<dbReference type="SUPFAM" id="SSF55424">
    <property type="entry name" value="FAD/NAD-linked reductases, dimerisation (C-terminal) domain"/>
    <property type="match status" value="1"/>
</dbReference>
<dbReference type="InterPro" id="IPR012999">
    <property type="entry name" value="Pyr_OxRdtase_I_AS"/>
</dbReference>
<accession>M1M634</accession>
<evidence type="ECO:0000256" key="7">
    <source>
        <dbReference type="ARBA" id="ARBA00023002"/>
    </source>
</evidence>
<dbReference type="InterPro" id="IPR000089">
    <property type="entry name" value="Biotin_lipoyl"/>
</dbReference>
<dbReference type="EMBL" id="CP003804">
    <property type="protein sequence ID" value="AGF47590.1"/>
    <property type="molecule type" value="Genomic_DNA"/>
</dbReference>
<gene>
    <name evidence="14" type="ORF">CDEE_0556</name>
</gene>
<evidence type="ECO:0000256" key="11">
    <source>
        <dbReference type="ARBA" id="ARBA00049187"/>
    </source>
</evidence>
<protein>
    <recommendedName>
        <fullName evidence="3 12">Dihydrolipoyl dehydrogenase</fullName>
        <ecNumber evidence="3 12">1.8.1.4</ecNumber>
    </recommendedName>
</protein>
<evidence type="ECO:0000256" key="5">
    <source>
        <dbReference type="ARBA" id="ARBA00022823"/>
    </source>
</evidence>
<dbReference type="PANTHER" id="PTHR22912">
    <property type="entry name" value="DISULFIDE OXIDOREDUCTASE"/>
    <property type="match status" value="1"/>
</dbReference>
<dbReference type="InterPro" id="IPR023753">
    <property type="entry name" value="FAD/NAD-binding_dom"/>
</dbReference>
<reference evidence="14 15" key="1">
    <citation type="journal article" date="2013" name="Genome Biol. Evol.">
        <title>Genome evolution and phylogenomic analysis of candidatus kinetoplastibacterium, the betaproteobacterial endosymbionts of strigomonas and angomonas.</title>
        <authorList>
            <person name="Alves J.M."/>
            <person name="Serrano M.G."/>
            <person name="Maia da Silva F."/>
            <person name="Voegtly L.J."/>
            <person name="Matveyev A.V."/>
            <person name="Teixeira M.M."/>
            <person name="Camargo E.P."/>
            <person name="Buck G.A."/>
        </authorList>
    </citation>
    <scope>NUCLEOTIDE SEQUENCE [LARGE SCALE GENOMIC DNA]</scope>
    <source>
        <strain evidence="14 15">TCC036E</strain>
    </source>
</reference>
<dbReference type="HOGENOM" id="CLU_016755_0_1_4"/>
<dbReference type="InterPro" id="IPR016156">
    <property type="entry name" value="FAD/NAD-linked_Rdtase_dimer_sf"/>
</dbReference>
<dbReference type="Gene3D" id="3.50.50.60">
    <property type="entry name" value="FAD/NAD(P)-binding domain"/>
    <property type="match status" value="2"/>
</dbReference>
<dbReference type="InterPro" id="IPR006258">
    <property type="entry name" value="Lipoamide_DH"/>
</dbReference>
<dbReference type="Pfam" id="PF02852">
    <property type="entry name" value="Pyr_redox_dim"/>
    <property type="match status" value="1"/>
</dbReference>
<dbReference type="KEGG" id="kct:CDEE_0556"/>
<comment type="catalytic activity">
    <reaction evidence="11 12">
        <text>N(6)-[(R)-dihydrolipoyl]-L-lysyl-[protein] + NAD(+) = N(6)-[(R)-lipoyl]-L-lysyl-[protein] + NADH + H(+)</text>
        <dbReference type="Rhea" id="RHEA:15045"/>
        <dbReference type="Rhea" id="RHEA-COMP:10474"/>
        <dbReference type="Rhea" id="RHEA-COMP:10475"/>
        <dbReference type="ChEBI" id="CHEBI:15378"/>
        <dbReference type="ChEBI" id="CHEBI:57540"/>
        <dbReference type="ChEBI" id="CHEBI:57945"/>
        <dbReference type="ChEBI" id="CHEBI:83099"/>
        <dbReference type="ChEBI" id="CHEBI:83100"/>
        <dbReference type="EC" id="1.8.1.4"/>
    </reaction>
</comment>
<evidence type="ECO:0000256" key="3">
    <source>
        <dbReference type="ARBA" id="ARBA00012608"/>
    </source>
</evidence>
<comment type="cofactor">
    <cofactor evidence="1">
        <name>(R)-lipoate</name>
        <dbReference type="ChEBI" id="CHEBI:83088"/>
    </cofactor>
</comment>
<proteinExistence type="inferred from homology"/>
<organism evidence="14 15">
    <name type="scientific">Candidatus Kinetoplastidibacterium crithidiae TCC036E</name>
    <dbReference type="NCBI Taxonomy" id="1208918"/>
    <lineage>
        <taxon>Bacteria</taxon>
        <taxon>Pseudomonadati</taxon>
        <taxon>Pseudomonadota</taxon>
        <taxon>Betaproteobacteria</taxon>
        <taxon>Candidatus Kinetoplastidibacterium</taxon>
    </lineage>
</organism>
<dbReference type="eggNOG" id="COG1249">
    <property type="taxonomic scope" value="Bacteria"/>
</dbReference>
<sequence length="568" mass="60860">MINNVYKVVVPDIGDIKEAKIVEILVSNGDLVKKEQSLITVESEKSVMDIPSNIEGEIVNICVKVGDSISAGSIIVELKTSDLGVDASSNSSPDLKHDIDCDVVNCQVVIIGSGPGGYSAAFRAADLGLDTILIEEHPKLGGVCLNVGCIPTKALLHDVSIIERVKKSFDCGIEYQEKPNIDLNKLRNSVDSTVSKLTNGLSSMAKARKVRVINGFAKFLDRNSLSVKSNNNLSKIVNFKNAIIATGSHAVHLPFLPIDDRIVDSTGALKLPMIPKKMLLIGGGIISLEMGTIYSALGSEIDIVEVSNNLISGADRDLVKTWSKSNENRFNNIMLETKVIGAESRNDGVYVSFEGKNAPNIPQCYDMVLQAIGRKPNVDKINLDKIGIVLSHDGFIKVDQQMRTNIANIFAIGDVNGNPMLAHKAVHEAHVAAEVIHGEKSFFDAAVIPSVAYTSPEIAWVGITELEAKKSEMNIKIGLFPWSASGKAIATNSENGFTKLIFDVDSKRIIGGGIVGSHAGDLIGEIALAIEMGSDMFDIAKTIHPHPTLSESIGMSSEVALGICTDLP</sequence>
<comment type="similarity">
    <text evidence="2 12">Belongs to the class-I pyridine nucleotide-disulfide oxidoreductase family.</text>
</comment>
<evidence type="ECO:0000313" key="14">
    <source>
        <dbReference type="EMBL" id="AGF47590.1"/>
    </source>
</evidence>
<keyword evidence="4 12" id="KW-0285">Flavoprotein</keyword>
<comment type="cofactor">
    <cofactor evidence="12">
        <name>FAD</name>
        <dbReference type="ChEBI" id="CHEBI:57692"/>
    </cofactor>
    <text evidence="12">Binds 1 FAD per subunit.</text>
</comment>
<dbReference type="SUPFAM" id="SSF51905">
    <property type="entry name" value="FAD/NAD(P)-binding domain"/>
    <property type="match status" value="1"/>
</dbReference>
<keyword evidence="6 12" id="KW-0274">FAD</keyword>
<dbReference type="SUPFAM" id="SSF51230">
    <property type="entry name" value="Single hybrid motif"/>
    <property type="match status" value="1"/>
</dbReference>
<dbReference type="GO" id="GO:0004148">
    <property type="term" value="F:dihydrolipoyl dehydrogenase (NADH) activity"/>
    <property type="evidence" value="ECO:0007669"/>
    <property type="project" value="UniProtKB-EC"/>
</dbReference>
<keyword evidence="5" id="KW-0450">Lipoyl</keyword>
<evidence type="ECO:0000259" key="13">
    <source>
        <dbReference type="PROSITE" id="PS50968"/>
    </source>
</evidence>
<dbReference type="InterPro" id="IPR011053">
    <property type="entry name" value="Single_hybrid_motif"/>
</dbReference>
<evidence type="ECO:0000313" key="15">
    <source>
        <dbReference type="Proteomes" id="UP000011686"/>
    </source>
</evidence>
<comment type="miscellaneous">
    <text evidence="12">The active site is a redox-active disulfide bond.</text>
</comment>
<dbReference type="Pfam" id="PF07992">
    <property type="entry name" value="Pyr_redox_2"/>
    <property type="match status" value="1"/>
</dbReference>
<dbReference type="GO" id="GO:0050660">
    <property type="term" value="F:flavin adenine dinucleotide binding"/>
    <property type="evidence" value="ECO:0007669"/>
    <property type="project" value="InterPro"/>
</dbReference>
<dbReference type="RefSeq" id="WP_015389087.1">
    <property type="nucleotide sequence ID" value="NC_020283.1"/>
</dbReference>
<dbReference type="CDD" id="cd06849">
    <property type="entry name" value="lipoyl_domain"/>
    <property type="match status" value="1"/>
</dbReference>
<dbReference type="FunFam" id="3.30.390.30:FF:000001">
    <property type="entry name" value="Dihydrolipoyl dehydrogenase"/>
    <property type="match status" value="1"/>
</dbReference>
<dbReference type="PRINTS" id="PR00368">
    <property type="entry name" value="FADPNR"/>
</dbReference>